<dbReference type="AlphaFoldDB" id="A0AAV3U844"/>
<proteinExistence type="predicted"/>
<name>A0AAV3U844_9ALTE</name>
<evidence type="ECO:0000256" key="1">
    <source>
        <dbReference type="SAM" id="Phobius"/>
    </source>
</evidence>
<keyword evidence="1" id="KW-0812">Transmembrane</keyword>
<gene>
    <name evidence="2" type="ORF">GCM10025791_41350</name>
</gene>
<organism evidence="2 3">
    <name type="scientific">Halioxenophilus aromaticivorans</name>
    <dbReference type="NCBI Taxonomy" id="1306992"/>
    <lineage>
        <taxon>Bacteria</taxon>
        <taxon>Pseudomonadati</taxon>
        <taxon>Pseudomonadota</taxon>
        <taxon>Gammaproteobacteria</taxon>
        <taxon>Alteromonadales</taxon>
        <taxon>Alteromonadaceae</taxon>
        <taxon>Halioxenophilus</taxon>
    </lineage>
</organism>
<evidence type="ECO:0008006" key="4">
    <source>
        <dbReference type="Google" id="ProtNLM"/>
    </source>
</evidence>
<dbReference type="Gene3D" id="3.30.700.10">
    <property type="entry name" value="Glycoprotein, Type 4 Pilin"/>
    <property type="match status" value="1"/>
</dbReference>
<comment type="caution">
    <text evidence="2">The sequence shown here is derived from an EMBL/GenBank/DDBJ whole genome shotgun (WGS) entry which is preliminary data.</text>
</comment>
<sequence>MTKHPLQSGFSLIEIAIVLVIVGVLLGGIITPMASQHQQKKIKEAETQLEDIYRALLGFAILNDRLPCPATTASNGLAAPNGATTNCTQEHGFIPGNTLGFDALQNANSITTDPWGNPIRYSLTNFDSGAFSDQITVNQSSGDYTVCQASSCAADEVITDNATAIICSLGKNGAQPINSQNQRENTDADIRFVRAEFSEAAGSEFDDICRWISPNVLALELSRVGKL</sequence>
<dbReference type="InterPro" id="IPR045584">
    <property type="entry name" value="Pilin-like"/>
</dbReference>
<feature type="transmembrane region" description="Helical" evidence="1">
    <location>
        <begin position="12"/>
        <end position="34"/>
    </location>
</feature>
<dbReference type="Pfam" id="PF07963">
    <property type="entry name" value="N_methyl"/>
    <property type="match status" value="1"/>
</dbReference>
<protein>
    <recommendedName>
        <fullName evidence="4">Prepilin-type N-terminal cleavage/methylation domain-containing protein</fullName>
    </recommendedName>
</protein>
<evidence type="ECO:0000313" key="2">
    <source>
        <dbReference type="EMBL" id="GAA4956731.1"/>
    </source>
</evidence>
<dbReference type="NCBIfam" id="TIGR02532">
    <property type="entry name" value="IV_pilin_GFxxxE"/>
    <property type="match status" value="1"/>
</dbReference>
<dbReference type="PROSITE" id="PS00409">
    <property type="entry name" value="PROKAR_NTER_METHYL"/>
    <property type="match status" value="1"/>
</dbReference>
<keyword evidence="1" id="KW-1133">Transmembrane helix</keyword>
<dbReference type="InterPro" id="IPR012902">
    <property type="entry name" value="N_methyl_site"/>
</dbReference>
<keyword evidence="3" id="KW-1185">Reference proteome</keyword>
<dbReference type="EMBL" id="BAABLX010000073">
    <property type="protein sequence ID" value="GAA4956731.1"/>
    <property type="molecule type" value="Genomic_DNA"/>
</dbReference>
<evidence type="ECO:0000313" key="3">
    <source>
        <dbReference type="Proteomes" id="UP001409585"/>
    </source>
</evidence>
<dbReference type="Proteomes" id="UP001409585">
    <property type="component" value="Unassembled WGS sequence"/>
</dbReference>
<keyword evidence="1" id="KW-0472">Membrane</keyword>
<dbReference type="RefSeq" id="WP_345426849.1">
    <property type="nucleotide sequence ID" value="NZ_AP031496.1"/>
</dbReference>
<reference evidence="3" key="1">
    <citation type="journal article" date="2019" name="Int. J. Syst. Evol. Microbiol.">
        <title>The Global Catalogue of Microorganisms (GCM) 10K type strain sequencing project: providing services to taxonomists for standard genome sequencing and annotation.</title>
        <authorList>
            <consortium name="The Broad Institute Genomics Platform"/>
            <consortium name="The Broad Institute Genome Sequencing Center for Infectious Disease"/>
            <person name="Wu L."/>
            <person name="Ma J."/>
        </authorList>
    </citation>
    <scope>NUCLEOTIDE SEQUENCE [LARGE SCALE GENOMIC DNA]</scope>
    <source>
        <strain evidence="3">JCM 19134</strain>
    </source>
</reference>
<dbReference type="SUPFAM" id="SSF54523">
    <property type="entry name" value="Pili subunits"/>
    <property type="match status" value="1"/>
</dbReference>
<accession>A0AAV3U844</accession>